<proteinExistence type="predicted"/>
<name>A0ABQ2F4B0_9DEIO</name>
<gene>
    <name evidence="2" type="ORF">GCM10008955_36290</name>
</gene>
<protein>
    <recommendedName>
        <fullName evidence="4">DUF2188 domain-containing protein</fullName>
    </recommendedName>
</protein>
<dbReference type="RefSeq" id="WP_386841406.1">
    <property type="nucleotide sequence ID" value="NZ_JBHUEV010000005.1"/>
</dbReference>
<accession>A0ABQ2F4B0</accession>
<sequence length="63" mass="6727">MAFYATDPLAGGKAQSTIKLSDPRTTAQQQAITQAAANAKYALVTRDGETRIINLSVRSAHVH</sequence>
<feature type="region of interest" description="Disordered" evidence="1">
    <location>
        <begin position="1"/>
        <end position="22"/>
    </location>
</feature>
<evidence type="ECO:0000256" key="1">
    <source>
        <dbReference type="SAM" id="MobiDB-lite"/>
    </source>
</evidence>
<evidence type="ECO:0000313" key="2">
    <source>
        <dbReference type="EMBL" id="GGK39170.1"/>
    </source>
</evidence>
<reference evidence="3" key="1">
    <citation type="journal article" date="2019" name="Int. J. Syst. Evol. Microbiol.">
        <title>The Global Catalogue of Microorganisms (GCM) 10K type strain sequencing project: providing services to taxonomists for standard genome sequencing and annotation.</title>
        <authorList>
            <consortium name="The Broad Institute Genomics Platform"/>
            <consortium name="The Broad Institute Genome Sequencing Center for Infectious Disease"/>
            <person name="Wu L."/>
            <person name="Ma J."/>
        </authorList>
    </citation>
    <scope>NUCLEOTIDE SEQUENCE [LARGE SCALE GENOMIC DNA]</scope>
    <source>
        <strain evidence="3">JCM 30331</strain>
    </source>
</reference>
<evidence type="ECO:0000313" key="3">
    <source>
        <dbReference type="Proteomes" id="UP000647587"/>
    </source>
</evidence>
<comment type="caution">
    <text evidence="2">The sequence shown here is derived from an EMBL/GenBank/DDBJ whole genome shotgun (WGS) entry which is preliminary data.</text>
</comment>
<dbReference type="Proteomes" id="UP000647587">
    <property type="component" value="Unassembled WGS sequence"/>
</dbReference>
<keyword evidence="3" id="KW-1185">Reference proteome</keyword>
<organism evidence="2 3">
    <name type="scientific">Deinococcus malanensis</name>
    <dbReference type="NCBI Taxonomy" id="1706855"/>
    <lineage>
        <taxon>Bacteria</taxon>
        <taxon>Thermotogati</taxon>
        <taxon>Deinococcota</taxon>
        <taxon>Deinococci</taxon>
        <taxon>Deinococcales</taxon>
        <taxon>Deinococcaceae</taxon>
        <taxon>Deinococcus</taxon>
    </lineage>
</organism>
<evidence type="ECO:0008006" key="4">
    <source>
        <dbReference type="Google" id="ProtNLM"/>
    </source>
</evidence>
<dbReference type="EMBL" id="BMPP01000020">
    <property type="protein sequence ID" value="GGK39170.1"/>
    <property type="molecule type" value="Genomic_DNA"/>
</dbReference>